<keyword evidence="2" id="KW-1185">Reference proteome</keyword>
<sequence length="81" mass="8981">MKTKQGILTCGGDGEGHILKRIARIKFPQRHLTPKIINLRFYLFTGSVPTPPKNAAAGGKASLQPELGWMHLILNLNLMME</sequence>
<organism evidence="1 2">
    <name type="scientific">Prunus dulcis</name>
    <name type="common">Almond</name>
    <name type="synonym">Amygdalus dulcis</name>
    <dbReference type="NCBI Taxonomy" id="3755"/>
    <lineage>
        <taxon>Eukaryota</taxon>
        <taxon>Viridiplantae</taxon>
        <taxon>Streptophyta</taxon>
        <taxon>Embryophyta</taxon>
        <taxon>Tracheophyta</taxon>
        <taxon>Spermatophyta</taxon>
        <taxon>Magnoliopsida</taxon>
        <taxon>eudicotyledons</taxon>
        <taxon>Gunneridae</taxon>
        <taxon>Pentapetalae</taxon>
        <taxon>rosids</taxon>
        <taxon>fabids</taxon>
        <taxon>Rosales</taxon>
        <taxon>Rosaceae</taxon>
        <taxon>Amygdaloideae</taxon>
        <taxon>Amygdaleae</taxon>
        <taxon>Prunus</taxon>
    </lineage>
</organism>
<evidence type="ECO:0000313" key="1">
    <source>
        <dbReference type="EMBL" id="KAI5347211.1"/>
    </source>
</evidence>
<accession>A0AAD4ZIX4</accession>
<protein>
    <submittedName>
        <fullName evidence="1">Uncharacterized protein</fullName>
    </submittedName>
</protein>
<gene>
    <name evidence="1" type="ORF">L3X38_015090</name>
</gene>
<dbReference type="PANTHER" id="PTHR35751:SF1">
    <property type="entry name" value="GENOME ASSEMBLY, CHROMOSOME: A02"/>
    <property type="match status" value="1"/>
</dbReference>
<dbReference type="EMBL" id="JAJFAZ020000002">
    <property type="protein sequence ID" value="KAI5347211.1"/>
    <property type="molecule type" value="Genomic_DNA"/>
</dbReference>
<name>A0AAD4ZIX4_PRUDU</name>
<evidence type="ECO:0000313" key="2">
    <source>
        <dbReference type="Proteomes" id="UP001054821"/>
    </source>
</evidence>
<dbReference type="AlphaFoldDB" id="A0AAD4ZIX4"/>
<dbReference type="PANTHER" id="PTHR35751">
    <property type="match status" value="1"/>
</dbReference>
<proteinExistence type="predicted"/>
<reference evidence="1 2" key="1">
    <citation type="journal article" date="2022" name="G3 (Bethesda)">
        <title>Whole-genome sequence and methylome profiling of the almond [Prunus dulcis (Mill.) D.A. Webb] cultivar 'Nonpareil'.</title>
        <authorList>
            <person name="D'Amico-Willman K.M."/>
            <person name="Ouma W.Z."/>
            <person name="Meulia T."/>
            <person name="Sideli G.M."/>
            <person name="Gradziel T.M."/>
            <person name="Fresnedo-Ramirez J."/>
        </authorList>
    </citation>
    <scope>NUCLEOTIDE SEQUENCE [LARGE SCALE GENOMIC DNA]</scope>
    <source>
        <strain evidence="1">Clone GOH B32 T37-40</strain>
    </source>
</reference>
<comment type="caution">
    <text evidence="1">The sequence shown here is derived from an EMBL/GenBank/DDBJ whole genome shotgun (WGS) entry which is preliminary data.</text>
</comment>
<dbReference type="Proteomes" id="UP001054821">
    <property type="component" value="Chromosome 2"/>
</dbReference>